<dbReference type="SUPFAM" id="SSF48652">
    <property type="entry name" value="Tetraspanin"/>
    <property type="match status" value="1"/>
</dbReference>
<accession>A0A401P6R1</accession>
<keyword evidence="8" id="KW-1185">Reference proteome</keyword>
<dbReference type="Pfam" id="PF00335">
    <property type="entry name" value="Tetraspanin"/>
    <property type="match status" value="1"/>
</dbReference>
<dbReference type="InterPro" id="IPR018499">
    <property type="entry name" value="Tetraspanin/Peripherin"/>
</dbReference>
<reference evidence="7 8" key="1">
    <citation type="journal article" date="2018" name="Nat. Ecol. Evol.">
        <title>Shark genomes provide insights into elasmobranch evolution and the origin of vertebrates.</title>
        <authorList>
            <person name="Hara Y"/>
            <person name="Yamaguchi K"/>
            <person name="Onimaru K"/>
            <person name="Kadota M"/>
            <person name="Koyanagi M"/>
            <person name="Keeley SD"/>
            <person name="Tatsumi K"/>
            <person name="Tanaka K"/>
            <person name="Motone F"/>
            <person name="Kageyama Y"/>
            <person name="Nozu R"/>
            <person name="Adachi N"/>
            <person name="Nishimura O"/>
            <person name="Nakagawa R"/>
            <person name="Tanegashima C"/>
            <person name="Kiyatake I"/>
            <person name="Matsumoto R"/>
            <person name="Murakumo K"/>
            <person name="Nishida K"/>
            <person name="Terakita A"/>
            <person name="Kuratani S"/>
            <person name="Sato K"/>
            <person name="Hyodo S Kuraku.S."/>
        </authorList>
    </citation>
    <scope>NUCLEOTIDE SEQUENCE [LARGE SCALE GENOMIC DNA]</scope>
</reference>
<dbReference type="FunFam" id="1.10.1450.10:FF:000005">
    <property type="entry name" value="Tetraspanin"/>
    <property type="match status" value="1"/>
</dbReference>
<dbReference type="PANTHER" id="PTHR19282:SF198">
    <property type="entry name" value="TETRASPANIN-11"/>
    <property type="match status" value="1"/>
</dbReference>
<dbReference type="STRING" id="75743.A0A401P6R1"/>
<feature type="transmembrane region" description="Helical" evidence="6">
    <location>
        <begin position="29"/>
        <end position="55"/>
    </location>
</feature>
<gene>
    <name evidence="7" type="ORF">scyTo_0013876</name>
</gene>
<dbReference type="Gene3D" id="1.10.1450.10">
    <property type="entry name" value="Tetraspanin"/>
    <property type="match status" value="1"/>
</dbReference>
<keyword evidence="5 6" id="KW-0472">Membrane</keyword>
<comment type="caution">
    <text evidence="6">Lacks conserved residue(s) required for the propagation of feature annotation.</text>
</comment>
<comment type="subcellular location">
    <subcellularLocation>
        <location evidence="1 6">Membrane</location>
        <topology evidence="1 6">Multi-pass membrane protein</topology>
    </subcellularLocation>
</comment>
<evidence type="ECO:0000256" key="4">
    <source>
        <dbReference type="ARBA" id="ARBA00022989"/>
    </source>
</evidence>
<evidence type="ECO:0000256" key="3">
    <source>
        <dbReference type="ARBA" id="ARBA00022692"/>
    </source>
</evidence>
<dbReference type="OMA" id="HCGQRAH"/>
<evidence type="ECO:0000256" key="1">
    <source>
        <dbReference type="ARBA" id="ARBA00004141"/>
    </source>
</evidence>
<comment type="caution">
    <text evidence="7">The sequence shown here is derived from an EMBL/GenBank/DDBJ whole genome shotgun (WGS) entry which is preliminary data.</text>
</comment>
<evidence type="ECO:0000313" key="8">
    <source>
        <dbReference type="Proteomes" id="UP000288216"/>
    </source>
</evidence>
<dbReference type="CDD" id="cd03155">
    <property type="entry name" value="CD151_like_LEL"/>
    <property type="match status" value="1"/>
</dbReference>
<feature type="transmembrane region" description="Helical" evidence="6">
    <location>
        <begin position="62"/>
        <end position="88"/>
    </location>
</feature>
<keyword evidence="3 6" id="KW-0812">Transmembrane</keyword>
<feature type="transmembrane region" description="Helical" evidence="6">
    <location>
        <begin position="193"/>
        <end position="221"/>
    </location>
</feature>
<keyword evidence="4 6" id="KW-1133">Transmembrane helix</keyword>
<dbReference type="InterPro" id="IPR000301">
    <property type="entry name" value="Tetraspanin_animals"/>
</dbReference>
<dbReference type="Proteomes" id="UP000288216">
    <property type="component" value="Unassembled WGS sequence"/>
</dbReference>
<dbReference type="AlphaFoldDB" id="A0A401P6R1"/>
<evidence type="ECO:0000313" key="7">
    <source>
        <dbReference type="EMBL" id="GCB68806.1"/>
    </source>
</evidence>
<evidence type="ECO:0000256" key="5">
    <source>
        <dbReference type="ARBA" id="ARBA00023136"/>
    </source>
</evidence>
<dbReference type="PANTHER" id="PTHR19282">
    <property type="entry name" value="TETRASPANIN"/>
    <property type="match status" value="1"/>
</dbReference>
<protein>
    <recommendedName>
        <fullName evidence="6">Tetraspanin</fullName>
    </recommendedName>
</protein>
<evidence type="ECO:0000256" key="2">
    <source>
        <dbReference type="ARBA" id="ARBA00006840"/>
    </source>
</evidence>
<dbReference type="PRINTS" id="PR00259">
    <property type="entry name" value="TMFOUR"/>
</dbReference>
<dbReference type="EMBL" id="BFAA01007264">
    <property type="protein sequence ID" value="GCB68806.1"/>
    <property type="molecule type" value="Genomic_DNA"/>
</dbReference>
<evidence type="ECO:0000256" key="6">
    <source>
        <dbReference type="RuleBase" id="RU361218"/>
    </source>
</evidence>
<sequence>MAGAGVMAIGAWTLNEKRSYLSLLPSSTFAVSAGILIFAGSLVIVTGFLGCCAVVREQKAGLVAYFSLLLLIFLIELVAGILACVYYQRLSEELKQNLNKTMMENYADPGEESITYSIDQLQQDFKCCGSNNSADWQYSAYIHSPASGNRLVPDSCCKTVTAACGQRDHPSNIYKVEGGCITILEQALEDHTLIIGAVGIGTACLQLIGALITACFICALVREEEEDEYSQK</sequence>
<name>A0A401P6R1_SCYTO</name>
<dbReference type="PIRSF" id="PIRSF002419">
    <property type="entry name" value="Tetraspanin"/>
    <property type="match status" value="1"/>
</dbReference>
<dbReference type="InterPro" id="IPR008952">
    <property type="entry name" value="Tetraspanin_EC2_sf"/>
</dbReference>
<dbReference type="GO" id="GO:0005886">
    <property type="term" value="C:plasma membrane"/>
    <property type="evidence" value="ECO:0007669"/>
    <property type="project" value="TreeGrafter"/>
</dbReference>
<proteinExistence type="inferred from homology"/>
<comment type="similarity">
    <text evidence="2 6">Belongs to the tetraspanin (TM4SF) family.</text>
</comment>
<organism evidence="7 8">
    <name type="scientific">Scyliorhinus torazame</name>
    <name type="common">Cloudy catshark</name>
    <name type="synonym">Catulus torazame</name>
    <dbReference type="NCBI Taxonomy" id="75743"/>
    <lineage>
        <taxon>Eukaryota</taxon>
        <taxon>Metazoa</taxon>
        <taxon>Chordata</taxon>
        <taxon>Craniata</taxon>
        <taxon>Vertebrata</taxon>
        <taxon>Chondrichthyes</taxon>
        <taxon>Elasmobranchii</taxon>
        <taxon>Galeomorphii</taxon>
        <taxon>Galeoidea</taxon>
        <taxon>Carcharhiniformes</taxon>
        <taxon>Scyliorhinidae</taxon>
        <taxon>Scyliorhinus</taxon>
    </lineage>
</organism>
<dbReference type="OrthoDB" id="438211at2759"/>